<organism evidence="2 3">
    <name type="scientific">Plutella xylostella</name>
    <name type="common">Diamondback moth</name>
    <name type="synonym">Plutella maculipennis</name>
    <dbReference type="NCBI Taxonomy" id="51655"/>
    <lineage>
        <taxon>Eukaryota</taxon>
        <taxon>Metazoa</taxon>
        <taxon>Ecdysozoa</taxon>
        <taxon>Arthropoda</taxon>
        <taxon>Hexapoda</taxon>
        <taxon>Insecta</taxon>
        <taxon>Pterygota</taxon>
        <taxon>Neoptera</taxon>
        <taxon>Endopterygota</taxon>
        <taxon>Lepidoptera</taxon>
        <taxon>Glossata</taxon>
        <taxon>Ditrysia</taxon>
        <taxon>Yponomeutoidea</taxon>
        <taxon>Plutellidae</taxon>
        <taxon>Plutella</taxon>
    </lineage>
</organism>
<protein>
    <submittedName>
        <fullName evidence="2">(diamondback moth) hypothetical protein</fullName>
    </submittedName>
</protein>
<dbReference type="AlphaFoldDB" id="A0A8S4G9X9"/>
<name>A0A8S4G9X9_PLUXY</name>
<keyword evidence="3" id="KW-1185">Reference proteome</keyword>
<evidence type="ECO:0000313" key="2">
    <source>
        <dbReference type="EMBL" id="CAG9135722.1"/>
    </source>
</evidence>
<dbReference type="EMBL" id="CAJHNJ030000112">
    <property type="protein sequence ID" value="CAG9135722.1"/>
    <property type="molecule type" value="Genomic_DNA"/>
</dbReference>
<proteinExistence type="predicted"/>
<feature type="region of interest" description="Disordered" evidence="1">
    <location>
        <begin position="22"/>
        <end position="52"/>
    </location>
</feature>
<feature type="compositionally biased region" description="Basic and acidic residues" evidence="1">
    <location>
        <begin position="32"/>
        <end position="52"/>
    </location>
</feature>
<dbReference type="Proteomes" id="UP000653454">
    <property type="component" value="Unassembled WGS sequence"/>
</dbReference>
<evidence type="ECO:0000313" key="3">
    <source>
        <dbReference type="Proteomes" id="UP000653454"/>
    </source>
</evidence>
<comment type="caution">
    <text evidence="2">The sequence shown here is derived from an EMBL/GenBank/DDBJ whole genome shotgun (WGS) entry which is preliminary data.</text>
</comment>
<gene>
    <name evidence="2" type="ORF">PLXY2_LOCUS13978</name>
</gene>
<reference evidence="2" key="1">
    <citation type="submission" date="2020-11" db="EMBL/GenBank/DDBJ databases">
        <authorList>
            <person name="Whiteford S."/>
        </authorList>
    </citation>
    <scope>NUCLEOTIDE SEQUENCE</scope>
</reference>
<sequence length="52" mass="6253">MPANWGSEVHCVRVRRFFVPWPTINRKTRRPRKDDGKRPRREYHDSGDSSTN</sequence>
<accession>A0A8S4G9X9</accession>
<evidence type="ECO:0000256" key="1">
    <source>
        <dbReference type="SAM" id="MobiDB-lite"/>
    </source>
</evidence>